<name>A0A8D9H6C5_BRACM</name>
<proteinExistence type="predicted"/>
<sequence length="35" mass="4161">MKNMLSYCYSGRGKKPNSSFHLLYCLQTDNRRYQG</sequence>
<evidence type="ECO:0000313" key="2">
    <source>
        <dbReference type="Proteomes" id="UP000694005"/>
    </source>
</evidence>
<dbReference type="EMBL" id="LS974618">
    <property type="protein sequence ID" value="CAG7893581.1"/>
    <property type="molecule type" value="Genomic_DNA"/>
</dbReference>
<reference evidence="1 2" key="1">
    <citation type="submission" date="2021-07" db="EMBL/GenBank/DDBJ databases">
        <authorList>
            <consortium name="Genoscope - CEA"/>
            <person name="William W."/>
        </authorList>
    </citation>
    <scope>NUCLEOTIDE SEQUENCE [LARGE SCALE GENOMIC DNA]</scope>
</reference>
<gene>
    <name evidence="1" type="ORF">BRAPAZ1V2_A02P25330.2</name>
</gene>
<dbReference type="AlphaFoldDB" id="A0A8D9H6C5"/>
<dbReference type="Gramene" id="A02p25330.2_BraZ1">
    <property type="protein sequence ID" value="A02p25330.2_BraZ1.CDS.1"/>
    <property type="gene ID" value="A02g25330.2_BraZ1"/>
</dbReference>
<accession>A0A8D9H6C5</accession>
<dbReference type="Proteomes" id="UP000694005">
    <property type="component" value="Chromosome A02"/>
</dbReference>
<evidence type="ECO:0000313" key="1">
    <source>
        <dbReference type="EMBL" id="CAG7893581.1"/>
    </source>
</evidence>
<protein>
    <submittedName>
        <fullName evidence="1">Uncharacterized protein</fullName>
    </submittedName>
</protein>
<organism evidence="1 2">
    <name type="scientific">Brassica campestris</name>
    <name type="common">Field mustard</name>
    <dbReference type="NCBI Taxonomy" id="3711"/>
    <lineage>
        <taxon>Eukaryota</taxon>
        <taxon>Viridiplantae</taxon>
        <taxon>Streptophyta</taxon>
        <taxon>Embryophyta</taxon>
        <taxon>Tracheophyta</taxon>
        <taxon>Spermatophyta</taxon>
        <taxon>Magnoliopsida</taxon>
        <taxon>eudicotyledons</taxon>
        <taxon>Gunneridae</taxon>
        <taxon>Pentapetalae</taxon>
        <taxon>rosids</taxon>
        <taxon>malvids</taxon>
        <taxon>Brassicales</taxon>
        <taxon>Brassicaceae</taxon>
        <taxon>Brassiceae</taxon>
        <taxon>Brassica</taxon>
    </lineage>
</organism>